<feature type="region of interest" description="Disordered" evidence="1">
    <location>
        <begin position="202"/>
        <end position="245"/>
    </location>
</feature>
<evidence type="ECO:0000256" key="1">
    <source>
        <dbReference type="SAM" id="MobiDB-lite"/>
    </source>
</evidence>
<dbReference type="EMBL" id="KB742980">
    <property type="protein sequence ID" value="EOB02231.1"/>
    <property type="molecule type" value="Genomic_DNA"/>
</dbReference>
<evidence type="ECO:0000313" key="2">
    <source>
        <dbReference type="EMBL" id="EOB02231.1"/>
    </source>
</evidence>
<keyword evidence="3" id="KW-1185">Reference proteome</keyword>
<proteinExistence type="predicted"/>
<name>R0JXC1_ANAPL</name>
<gene>
    <name evidence="2" type="ORF">Anapl_12918</name>
</gene>
<dbReference type="AlphaFoldDB" id="R0JXC1"/>
<protein>
    <submittedName>
        <fullName evidence="2">Uncharacterized protein</fullName>
    </submittedName>
</protein>
<reference evidence="3" key="1">
    <citation type="journal article" date="2013" name="Nat. Genet.">
        <title>The duck genome and transcriptome provide insight into an avian influenza virus reservoir species.</title>
        <authorList>
            <person name="Huang Y."/>
            <person name="Li Y."/>
            <person name="Burt D.W."/>
            <person name="Chen H."/>
            <person name="Zhang Y."/>
            <person name="Qian W."/>
            <person name="Kim H."/>
            <person name="Gan S."/>
            <person name="Zhao Y."/>
            <person name="Li J."/>
            <person name="Yi K."/>
            <person name="Feng H."/>
            <person name="Zhu P."/>
            <person name="Li B."/>
            <person name="Liu Q."/>
            <person name="Fairley S."/>
            <person name="Magor K.E."/>
            <person name="Du Z."/>
            <person name="Hu X."/>
            <person name="Goodman L."/>
            <person name="Tafer H."/>
            <person name="Vignal A."/>
            <person name="Lee T."/>
            <person name="Kim K.W."/>
            <person name="Sheng Z."/>
            <person name="An Y."/>
            <person name="Searle S."/>
            <person name="Herrero J."/>
            <person name="Groenen M.A."/>
            <person name="Crooijmans R.P."/>
            <person name="Faraut T."/>
            <person name="Cai Q."/>
            <person name="Webster R.G."/>
            <person name="Aldridge J.R."/>
            <person name="Warren W.C."/>
            <person name="Bartschat S."/>
            <person name="Kehr S."/>
            <person name="Marz M."/>
            <person name="Stadler P.F."/>
            <person name="Smith J."/>
            <person name="Kraus R.H."/>
            <person name="Zhao Y."/>
            <person name="Ren L."/>
            <person name="Fei J."/>
            <person name="Morisson M."/>
            <person name="Kaiser P."/>
            <person name="Griffin D.K."/>
            <person name="Rao M."/>
            <person name="Pitel F."/>
            <person name="Wang J."/>
            <person name="Li N."/>
        </authorList>
    </citation>
    <scope>NUCLEOTIDE SEQUENCE [LARGE SCALE GENOMIC DNA]</scope>
</reference>
<evidence type="ECO:0000313" key="3">
    <source>
        <dbReference type="Proteomes" id="UP000296049"/>
    </source>
</evidence>
<dbReference type="Proteomes" id="UP000296049">
    <property type="component" value="Unassembled WGS sequence"/>
</dbReference>
<organism evidence="2 3">
    <name type="scientific">Anas platyrhynchos</name>
    <name type="common">Mallard</name>
    <name type="synonym">Anas boschas</name>
    <dbReference type="NCBI Taxonomy" id="8839"/>
    <lineage>
        <taxon>Eukaryota</taxon>
        <taxon>Metazoa</taxon>
        <taxon>Chordata</taxon>
        <taxon>Craniata</taxon>
        <taxon>Vertebrata</taxon>
        <taxon>Euteleostomi</taxon>
        <taxon>Archelosauria</taxon>
        <taxon>Archosauria</taxon>
        <taxon>Dinosauria</taxon>
        <taxon>Saurischia</taxon>
        <taxon>Theropoda</taxon>
        <taxon>Coelurosauria</taxon>
        <taxon>Aves</taxon>
        <taxon>Neognathae</taxon>
        <taxon>Galloanserae</taxon>
        <taxon>Anseriformes</taxon>
        <taxon>Anatidae</taxon>
        <taxon>Anatinae</taxon>
        <taxon>Anas</taxon>
    </lineage>
</organism>
<accession>R0JXC1</accession>
<sequence length="245" mass="26604">MALPCQRGGQTLATAGVTHNGTPKTSFKALTNAAELVKSFPSPVVTDRIHGSKRICGFIIRYSKYLLMVIRQKDQGRMGEVEELAGITARKCSRVTRDGKHSDSEAMSTGDDADRYKLVLSRRKQSLPTLRDNQKSFERLARLWAKLISSAEPQSSAAFTDPPLWAKAAASSCKDSGARLDICCVSSPTGFAQGQRNRHMGEGAMGPGQLIPAQEHPEQDVCFPRLQRQSPPGAADASHGDQPQK</sequence>